<feature type="transmembrane region" description="Helical" evidence="1">
    <location>
        <begin position="104"/>
        <end position="124"/>
    </location>
</feature>
<dbReference type="Proteomes" id="UP001240639">
    <property type="component" value="Unassembled WGS sequence"/>
</dbReference>
<keyword evidence="1" id="KW-0472">Membrane</keyword>
<keyword evidence="3" id="KW-1185">Reference proteome</keyword>
<feature type="transmembrane region" description="Helical" evidence="1">
    <location>
        <begin position="47"/>
        <end position="65"/>
    </location>
</feature>
<proteinExistence type="predicted"/>
<feature type="transmembrane region" description="Helical" evidence="1">
    <location>
        <begin position="131"/>
        <end position="152"/>
    </location>
</feature>
<keyword evidence="1" id="KW-0812">Transmembrane</keyword>
<evidence type="ECO:0000313" key="2">
    <source>
        <dbReference type="EMBL" id="MDP4576172.1"/>
    </source>
</evidence>
<feature type="transmembrane region" description="Helical" evidence="1">
    <location>
        <begin position="17"/>
        <end position="35"/>
    </location>
</feature>
<evidence type="ECO:0008006" key="4">
    <source>
        <dbReference type="Google" id="ProtNLM"/>
    </source>
</evidence>
<protein>
    <recommendedName>
        <fullName evidence="4">DUF308 domain-containing protein</fullName>
    </recommendedName>
</protein>
<feature type="transmembrane region" description="Helical" evidence="1">
    <location>
        <begin position="158"/>
        <end position="175"/>
    </location>
</feature>
<evidence type="ECO:0000256" key="1">
    <source>
        <dbReference type="SAM" id="Phobius"/>
    </source>
</evidence>
<gene>
    <name evidence="2" type="ORF">Q9K02_13600</name>
</gene>
<dbReference type="EMBL" id="JAVAIM010000001">
    <property type="protein sequence ID" value="MDP4576172.1"/>
    <property type="molecule type" value="Genomic_DNA"/>
</dbReference>
<accession>A0ABT9HSN9</accession>
<feature type="transmembrane region" description="Helical" evidence="1">
    <location>
        <begin position="77"/>
        <end position="98"/>
    </location>
</feature>
<name>A0ABT9HSN9_9SPHN</name>
<sequence length="184" mass="19716">MNDQANARHDWLNGWRIAGWGAALALLALPAIAMHFTDEVHWTPLDFGFAAVLLFALGTGLELAIRFGGRTPKGLGIAIASVAGFLTLWANFAVGFIGAESEPVNAGFLLLVIGGVLLSLIVRFRPSALRWIMALIATGQPVLGVAALWLMPGHAVEWGVLFVFAAIWSAAALCFHRAHRRATH</sequence>
<comment type="caution">
    <text evidence="2">The sequence shown here is derived from an EMBL/GenBank/DDBJ whole genome shotgun (WGS) entry which is preliminary data.</text>
</comment>
<evidence type="ECO:0000313" key="3">
    <source>
        <dbReference type="Proteomes" id="UP001240639"/>
    </source>
</evidence>
<keyword evidence="1" id="KW-1133">Transmembrane helix</keyword>
<reference evidence="2 3" key="1">
    <citation type="submission" date="2023-08" db="EMBL/GenBank/DDBJ databases">
        <title>genomic of G39.</title>
        <authorList>
            <person name="Wang Y."/>
        </authorList>
    </citation>
    <scope>NUCLEOTIDE SEQUENCE [LARGE SCALE GENOMIC DNA]</scope>
    <source>
        <strain evidence="2 3">G39</strain>
    </source>
</reference>
<organism evidence="2 3">
    <name type="scientific">Qipengyuania profundimaris</name>
    <dbReference type="NCBI Taxonomy" id="3067652"/>
    <lineage>
        <taxon>Bacteria</taxon>
        <taxon>Pseudomonadati</taxon>
        <taxon>Pseudomonadota</taxon>
        <taxon>Alphaproteobacteria</taxon>
        <taxon>Sphingomonadales</taxon>
        <taxon>Erythrobacteraceae</taxon>
        <taxon>Qipengyuania</taxon>
    </lineage>
</organism>
<dbReference type="RefSeq" id="WP_305933384.1">
    <property type="nucleotide sequence ID" value="NZ_JAVAIM010000001.1"/>
</dbReference>